<evidence type="ECO:0000256" key="7">
    <source>
        <dbReference type="SAM" id="MobiDB-lite"/>
    </source>
</evidence>
<dbReference type="AlphaFoldDB" id="A0AAD3DA83"/>
<evidence type="ECO:0000256" key="2">
    <source>
        <dbReference type="ARBA" id="ARBA00006824"/>
    </source>
</evidence>
<dbReference type="GO" id="GO:0016020">
    <property type="term" value="C:membrane"/>
    <property type="evidence" value="ECO:0007669"/>
    <property type="project" value="UniProtKB-SubCell"/>
</dbReference>
<evidence type="ECO:0000256" key="1">
    <source>
        <dbReference type="ARBA" id="ARBA00004141"/>
    </source>
</evidence>
<accession>A0AAD3DA83</accession>
<evidence type="ECO:0000256" key="5">
    <source>
        <dbReference type="ARBA" id="ARBA00023136"/>
    </source>
</evidence>
<reference evidence="9 10" key="1">
    <citation type="journal article" date="2021" name="Sci. Rep.">
        <title>The genome of the diatom Chaetoceros tenuissimus carries an ancient integrated fragment of an extant virus.</title>
        <authorList>
            <person name="Hongo Y."/>
            <person name="Kimura K."/>
            <person name="Takaki Y."/>
            <person name="Yoshida Y."/>
            <person name="Baba S."/>
            <person name="Kobayashi G."/>
            <person name="Nagasaki K."/>
            <person name="Hano T."/>
            <person name="Tomaru Y."/>
        </authorList>
    </citation>
    <scope>NUCLEOTIDE SEQUENCE [LARGE SCALE GENOMIC DNA]</scope>
    <source>
        <strain evidence="9 10">NIES-3715</strain>
    </source>
</reference>
<dbReference type="EMBL" id="BLLK01000069">
    <property type="protein sequence ID" value="GFH60792.1"/>
    <property type="molecule type" value="Genomic_DNA"/>
</dbReference>
<feature type="chain" id="PRO_5042236718" description="Protein Mpv17" evidence="8">
    <location>
        <begin position="18"/>
        <end position="338"/>
    </location>
</feature>
<keyword evidence="4 6" id="KW-1133">Transmembrane helix</keyword>
<evidence type="ECO:0000313" key="10">
    <source>
        <dbReference type="Proteomes" id="UP001054902"/>
    </source>
</evidence>
<comment type="caution">
    <text evidence="9">The sequence shown here is derived from an EMBL/GenBank/DDBJ whole genome shotgun (WGS) entry which is preliminary data.</text>
</comment>
<organism evidence="9 10">
    <name type="scientific">Chaetoceros tenuissimus</name>
    <dbReference type="NCBI Taxonomy" id="426638"/>
    <lineage>
        <taxon>Eukaryota</taxon>
        <taxon>Sar</taxon>
        <taxon>Stramenopiles</taxon>
        <taxon>Ochrophyta</taxon>
        <taxon>Bacillariophyta</taxon>
        <taxon>Coscinodiscophyceae</taxon>
        <taxon>Chaetocerotophycidae</taxon>
        <taxon>Chaetocerotales</taxon>
        <taxon>Chaetocerotaceae</taxon>
        <taxon>Chaetoceros</taxon>
    </lineage>
</organism>
<keyword evidence="5 6" id="KW-0472">Membrane</keyword>
<keyword evidence="3 6" id="KW-0812">Transmembrane</keyword>
<feature type="region of interest" description="Disordered" evidence="7">
    <location>
        <begin position="105"/>
        <end position="124"/>
    </location>
</feature>
<dbReference type="Proteomes" id="UP001054902">
    <property type="component" value="Unassembled WGS sequence"/>
</dbReference>
<feature type="signal peptide" evidence="8">
    <location>
        <begin position="1"/>
        <end position="17"/>
    </location>
</feature>
<protein>
    <recommendedName>
        <fullName evidence="11">Protein Mpv17</fullName>
    </recommendedName>
</protein>
<dbReference type="PANTHER" id="PTHR11266:SF80">
    <property type="entry name" value="PEROXISOMAL MEMBRANE PROTEIN 2"/>
    <property type="match status" value="1"/>
</dbReference>
<sequence>MVLFAITLISFLHACYGFQQGNRLMASAFHVSSEGTRKLPTIQETATSVEVDRQEQIETCEMESIKEHEEEKTESCRNENIAIADLTPEFSINIETTFHTNEELVSRSKEDVSSEKGRNRNHLSATKDKLQSYASLYNHFLEKHELLTKTLTSGSVGMIGDIMAQAFEHRLRVSKGKFILDVPRILGIFFECACLSAPVMHYSYDFLERVVPVQDDDFRSTEAFQKLNEQEKNIYSLKQWAAASFHVLADIFLLGPLYVLNIMFAASLFEGRIGSFALDMRSNFMPTLKTSVIASLGFMPLQIVAFKMLPTRFRLLYINFQDIIWSALVSFAAHKSHR</sequence>
<evidence type="ECO:0000256" key="3">
    <source>
        <dbReference type="ARBA" id="ARBA00022692"/>
    </source>
</evidence>
<comment type="similarity">
    <text evidence="2 6">Belongs to the peroxisomal membrane protein PXMP2/4 family.</text>
</comment>
<feature type="compositionally biased region" description="Basic and acidic residues" evidence="7">
    <location>
        <begin position="105"/>
        <end position="118"/>
    </location>
</feature>
<evidence type="ECO:0000256" key="6">
    <source>
        <dbReference type="RuleBase" id="RU363053"/>
    </source>
</evidence>
<keyword evidence="10" id="KW-1185">Reference proteome</keyword>
<feature type="transmembrane region" description="Helical" evidence="6">
    <location>
        <begin position="240"/>
        <end position="269"/>
    </location>
</feature>
<name>A0AAD3DA83_9STRA</name>
<evidence type="ECO:0000313" key="9">
    <source>
        <dbReference type="EMBL" id="GFH60792.1"/>
    </source>
</evidence>
<keyword evidence="8" id="KW-0732">Signal</keyword>
<evidence type="ECO:0000256" key="4">
    <source>
        <dbReference type="ARBA" id="ARBA00022989"/>
    </source>
</evidence>
<evidence type="ECO:0000256" key="8">
    <source>
        <dbReference type="SAM" id="SignalP"/>
    </source>
</evidence>
<dbReference type="PANTHER" id="PTHR11266">
    <property type="entry name" value="PEROXISOMAL MEMBRANE PROTEIN 2, PXMP2 MPV17"/>
    <property type="match status" value="1"/>
</dbReference>
<dbReference type="GO" id="GO:0005737">
    <property type="term" value="C:cytoplasm"/>
    <property type="evidence" value="ECO:0007669"/>
    <property type="project" value="TreeGrafter"/>
</dbReference>
<gene>
    <name evidence="9" type="ORF">CTEN210_17268</name>
</gene>
<dbReference type="InterPro" id="IPR007248">
    <property type="entry name" value="Mpv17_PMP22"/>
</dbReference>
<evidence type="ECO:0008006" key="11">
    <source>
        <dbReference type="Google" id="ProtNLM"/>
    </source>
</evidence>
<feature type="transmembrane region" description="Helical" evidence="6">
    <location>
        <begin position="290"/>
        <end position="309"/>
    </location>
</feature>
<proteinExistence type="inferred from homology"/>
<dbReference type="Pfam" id="PF04117">
    <property type="entry name" value="Mpv17_PMP22"/>
    <property type="match status" value="1"/>
</dbReference>
<comment type="subcellular location">
    <subcellularLocation>
        <location evidence="1">Membrane</location>
        <topology evidence="1">Multi-pass membrane protein</topology>
    </subcellularLocation>
</comment>